<dbReference type="EMBL" id="BMDC01000005">
    <property type="protein sequence ID" value="GGH66880.1"/>
    <property type="molecule type" value="Genomic_DNA"/>
</dbReference>
<organism evidence="3 4">
    <name type="scientific">Rothia aerolata</name>
    <dbReference type="NCBI Taxonomy" id="1812262"/>
    <lineage>
        <taxon>Bacteria</taxon>
        <taxon>Bacillati</taxon>
        <taxon>Actinomycetota</taxon>
        <taxon>Actinomycetes</taxon>
        <taxon>Micrococcales</taxon>
        <taxon>Micrococcaceae</taxon>
        <taxon>Rothia</taxon>
    </lineage>
</organism>
<dbReference type="NCBIfam" id="NF038134">
    <property type="entry name" value="choice_anch_M"/>
    <property type="match status" value="1"/>
</dbReference>
<comment type="caution">
    <text evidence="3">The sequence shown here is derived from an EMBL/GenBank/DDBJ whole genome shotgun (WGS) entry which is preliminary data.</text>
</comment>
<dbReference type="AlphaFoldDB" id="A0A917IWR5"/>
<protein>
    <recommendedName>
        <fullName evidence="5">ABC transporter-associated repeat protein</fullName>
    </recommendedName>
</protein>
<evidence type="ECO:0000256" key="2">
    <source>
        <dbReference type="SAM" id="Phobius"/>
    </source>
</evidence>
<feature type="compositionally biased region" description="Low complexity" evidence="1">
    <location>
        <begin position="1"/>
        <end position="10"/>
    </location>
</feature>
<keyword evidence="2" id="KW-0472">Membrane</keyword>
<evidence type="ECO:0000313" key="3">
    <source>
        <dbReference type="EMBL" id="GGH66880.1"/>
    </source>
</evidence>
<reference evidence="3 4" key="1">
    <citation type="journal article" date="2014" name="Int. J. Syst. Evol. Microbiol.">
        <title>Complete genome sequence of Corynebacterium casei LMG S-19264T (=DSM 44701T), isolated from a smear-ripened cheese.</title>
        <authorList>
            <consortium name="US DOE Joint Genome Institute (JGI-PGF)"/>
            <person name="Walter F."/>
            <person name="Albersmeier A."/>
            <person name="Kalinowski J."/>
            <person name="Ruckert C."/>
        </authorList>
    </citation>
    <scope>NUCLEOTIDE SEQUENCE [LARGE SCALE GENOMIC DNA]</scope>
    <source>
        <strain evidence="3 4">CCM 8669</strain>
    </source>
</reference>
<dbReference type="NCBIfam" id="TIGR03769">
    <property type="entry name" value="P_ac_wall_RPT"/>
    <property type="match status" value="1"/>
</dbReference>
<sequence>MAVEEVVEAAPAQDNSDRAKAGANTASNSDKAEFRPAVLKADRPAFTIQTAVNSGQNRATDGHFDFGAVLAGGNLSAQIKDDRTQPARWGAPQDFTFVLGDAAKTKLPGGMENIAPAGSEVYLIGATQQAGVPWLGWNTQNPELIKQASGPVTLSLKSVNGPGKMSVFLSGNFGGKGTTVFDGPGSSFEVPINTHQHGNWVFTKAGHYTATVEWSVKLKNGSTKTAQGTLHFEVGDAKDAAGSASDAAAGSENRGSGEAGSQGGQQGNDSKAEKQRGTVDEASGIVTKPDGSKVKIVGKTASGADCNLSGEELKNAQQASARGELAYTGSSHVLALVVGGALLTLAGAAALLVARLRKNA</sequence>
<gene>
    <name evidence="3" type="ORF">GCM10007359_21460</name>
</gene>
<dbReference type="Proteomes" id="UP000600171">
    <property type="component" value="Unassembled WGS sequence"/>
</dbReference>
<keyword evidence="4" id="KW-1185">Reference proteome</keyword>
<feature type="compositionally biased region" description="Low complexity" evidence="1">
    <location>
        <begin position="241"/>
        <end position="251"/>
    </location>
</feature>
<proteinExistence type="predicted"/>
<feature type="compositionally biased region" description="Basic and acidic residues" evidence="1">
    <location>
        <begin position="270"/>
        <end position="279"/>
    </location>
</feature>
<evidence type="ECO:0008006" key="5">
    <source>
        <dbReference type="Google" id="ProtNLM"/>
    </source>
</evidence>
<evidence type="ECO:0000313" key="4">
    <source>
        <dbReference type="Proteomes" id="UP000600171"/>
    </source>
</evidence>
<keyword evidence="2" id="KW-1133">Transmembrane helix</keyword>
<evidence type="ECO:0000256" key="1">
    <source>
        <dbReference type="SAM" id="MobiDB-lite"/>
    </source>
</evidence>
<name>A0A917IWR5_9MICC</name>
<dbReference type="NCBIfam" id="TIGR03773">
    <property type="entry name" value="anch_rpt_wall"/>
    <property type="match status" value="1"/>
</dbReference>
<accession>A0A917IWR5</accession>
<dbReference type="InterPro" id="IPR022395">
    <property type="entry name" value="CHP03773_ABC_transptr-like"/>
</dbReference>
<feature type="region of interest" description="Disordered" evidence="1">
    <location>
        <begin position="241"/>
        <end position="286"/>
    </location>
</feature>
<feature type="transmembrane region" description="Helical" evidence="2">
    <location>
        <begin position="333"/>
        <end position="354"/>
    </location>
</feature>
<feature type="region of interest" description="Disordered" evidence="1">
    <location>
        <begin position="1"/>
        <end position="31"/>
    </location>
</feature>
<keyword evidence="2" id="KW-0812">Transmembrane</keyword>
<dbReference type="InterPro" id="IPR022435">
    <property type="entry name" value="Surface-anchored_actinobac"/>
</dbReference>
<feature type="compositionally biased region" description="Gly residues" evidence="1">
    <location>
        <begin position="257"/>
        <end position="266"/>
    </location>
</feature>